<organism evidence="1 2">
    <name type="scientific">Vicingus serpentipes</name>
    <dbReference type="NCBI Taxonomy" id="1926625"/>
    <lineage>
        <taxon>Bacteria</taxon>
        <taxon>Pseudomonadati</taxon>
        <taxon>Bacteroidota</taxon>
        <taxon>Flavobacteriia</taxon>
        <taxon>Flavobacteriales</taxon>
        <taxon>Vicingaceae</taxon>
        <taxon>Vicingus</taxon>
    </lineage>
</organism>
<dbReference type="RefSeq" id="WP_147099570.1">
    <property type="nucleotide sequence ID" value="NZ_VOOS01000002.1"/>
</dbReference>
<protein>
    <recommendedName>
        <fullName evidence="3">DUF3575 domain-containing protein</fullName>
    </recommendedName>
</protein>
<reference evidence="1 2" key="1">
    <citation type="submission" date="2019-08" db="EMBL/GenBank/DDBJ databases">
        <title>Genome of Vicingus serpentipes NCIMB 15042.</title>
        <authorList>
            <person name="Bowman J.P."/>
        </authorList>
    </citation>
    <scope>NUCLEOTIDE SEQUENCE [LARGE SCALE GENOMIC DNA]</scope>
    <source>
        <strain evidence="1 2">NCIMB 15042</strain>
    </source>
</reference>
<sequence>MKLTYIIFFILFSNFLVAQDKSNWSIEAHGGFPINIPLPLNIKQAGHPDINFSAHFNSEPFVPPIFWVYRLSKWKNDKAWEIEMIHQKLYLENTTPEIEYFSITHGYNIITFNRAVKFNLFKENQFIYRVGAGIVLAHAENKIRGKELDQKQSFFNQGYYIGGPVLNIALAKQFKISSRFYFNAEIKNNTSFAKVPVVDGHALVWHSAFELIGGLGIYIIKP</sequence>
<dbReference type="EMBL" id="VOOS01000002">
    <property type="protein sequence ID" value="TXB66108.1"/>
    <property type="molecule type" value="Genomic_DNA"/>
</dbReference>
<gene>
    <name evidence="1" type="ORF">FRY74_05930</name>
</gene>
<comment type="caution">
    <text evidence="1">The sequence shown here is derived from an EMBL/GenBank/DDBJ whole genome shotgun (WGS) entry which is preliminary data.</text>
</comment>
<dbReference type="Proteomes" id="UP000321721">
    <property type="component" value="Unassembled WGS sequence"/>
</dbReference>
<evidence type="ECO:0008006" key="3">
    <source>
        <dbReference type="Google" id="ProtNLM"/>
    </source>
</evidence>
<evidence type="ECO:0000313" key="2">
    <source>
        <dbReference type="Proteomes" id="UP000321721"/>
    </source>
</evidence>
<dbReference type="AlphaFoldDB" id="A0A5C6RUT0"/>
<proteinExistence type="predicted"/>
<keyword evidence="2" id="KW-1185">Reference proteome</keyword>
<evidence type="ECO:0000313" key="1">
    <source>
        <dbReference type="EMBL" id="TXB66108.1"/>
    </source>
</evidence>
<name>A0A5C6RUT0_9FLAO</name>
<dbReference type="OrthoDB" id="5917052at2"/>
<accession>A0A5C6RUT0</accession>